<evidence type="ECO:0000256" key="1">
    <source>
        <dbReference type="SAM" id="Phobius"/>
    </source>
</evidence>
<keyword evidence="1" id="KW-0472">Membrane</keyword>
<feature type="non-terminal residue" evidence="2">
    <location>
        <position position="1"/>
    </location>
</feature>
<dbReference type="AlphaFoldDB" id="A0A147BNG6"/>
<proteinExistence type="predicted"/>
<organism evidence="2">
    <name type="scientific">Ixodes ricinus</name>
    <name type="common">Common tick</name>
    <name type="synonym">Acarus ricinus</name>
    <dbReference type="NCBI Taxonomy" id="34613"/>
    <lineage>
        <taxon>Eukaryota</taxon>
        <taxon>Metazoa</taxon>
        <taxon>Ecdysozoa</taxon>
        <taxon>Arthropoda</taxon>
        <taxon>Chelicerata</taxon>
        <taxon>Arachnida</taxon>
        <taxon>Acari</taxon>
        <taxon>Parasitiformes</taxon>
        <taxon>Ixodida</taxon>
        <taxon>Ixodoidea</taxon>
        <taxon>Ixodidae</taxon>
        <taxon>Ixodinae</taxon>
        <taxon>Ixodes</taxon>
    </lineage>
</organism>
<keyword evidence="1" id="KW-0812">Transmembrane</keyword>
<dbReference type="EMBL" id="GEGO01003090">
    <property type="protein sequence ID" value="JAR92314.1"/>
    <property type="molecule type" value="Transcribed_RNA"/>
</dbReference>
<accession>A0A147BNG6</accession>
<sequence>FRFYSAVCYFRFLGVFFLLALRIFLAFSTCFFFLLLRANADVLEMSAPVKRRRCSVKGCQISDRLATASLPAAMSPRKMTS</sequence>
<keyword evidence="1" id="KW-1133">Transmembrane helix</keyword>
<evidence type="ECO:0000313" key="2">
    <source>
        <dbReference type="EMBL" id="JAR92314.1"/>
    </source>
</evidence>
<feature type="transmembrane region" description="Helical" evidence="1">
    <location>
        <begin position="12"/>
        <end position="36"/>
    </location>
</feature>
<name>A0A147BNG6_IXORI</name>
<protein>
    <submittedName>
        <fullName evidence="2">Putative secreted protein</fullName>
    </submittedName>
</protein>
<reference evidence="2" key="1">
    <citation type="journal article" date="2018" name="PLoS Negl. Trop. Dis.">
        <title>Sialome diversity of ticks revealed by RNAseq of single tick salivary glands.</title>
        <authorList>
            <person name="Perner J."/>
            <person name="Kropackova S."/>
            <person name="Kopacek P."/>
            <person name="Ribeiro J.M."/>
        </authorList>
    </citation>
    <scope>NUCLEOTIDE SEQUENCE</scope>
    <source>
        <strain evidence="2">Siblings of single egg batch collected in Ceske Budejovice</strain>
        <tissue evidence="2">Salivary glands</tissue>
    </source>
</reference>